<dbReference type="EMBL" id="CAJNNV010013570">
    <property type="protein sequence ID" value="CAE8601813.1"/>
    <property type="molecule type" value="Genomic_DNA"/>
</dbReference>
<feature type="compositionally biased region" description="Basic and acidic residues" evidence="1">
    <location>
        <begin position="209"/>
        <end position="218"/>
    </location>
</feature>
<feature type="region of interest" description="Disordered" evidence="1">
    <location>
        <begin position="24"/>
        <end position="65"/>
    </location>
</feature>
<organism evidence="2 3">
    <name type="scientific">Polarella glacialis</name>
    <name type="common">Dinoflagellate</name>
    <dbReference type="NCBI Taxonomy" id="89957"/>
    <lineage>
        <taxon>Eukaryota</taxon>
        <taxon>Sar</taxon>
        <taxon>Alveolata</taxon>
        <taxon>Dinophyceae</taxon>
        <taxon>Suessiales</taxon>
        <taxon>Suessiaceae</taxon>
        <taxon>Polarella</taxon>
    </lineage>
</organism>
<proteinExistence type="predicted"/>
<comment type="caution">
    <text evidence="2">The sequence shown here is derived from an EMBL/GenBank/DDBJ whole genome shotgun (WGS) entry which is preliminary data.</text>
</comment>
<accession>A0A813EI75</accession>
<evidence type="ECO:0000313" key="3">
    <source>
        <dbReference type="Proteomes" id="UP000654075"/>
    </source>
</evidence>
<sequence length="252" mass="27027">MAEIGEFLSDGKFLAESKNFMTKHHQQLKEAMGNSPTFDPSSSLSVGRQQSKSSCDPSSSQSVGSAANWLNSSACSSGSNSVESECSGSQGSLEDQLRKFIKTKNRQLTASKKQAGSKPRHDPVSAPSRGSKNHWRGQCRACIFVLSAAGCGDGAACNFCHYAHLPVPQLHAEEDATNPSSHSHDGPQHGPSPCLDDRSAQSSSYGQEDYNRPIEQERSQQALPTEPQGPPRTTISTTANGGTQWSVYRLSL</sequence>
<keyword evidence="3" id="KW-1185">Reference proteome</keyword>
<feature type="region of interest" description="Disordered" evidence="1">
    <location>
        <begin position="173"/>
        <end position="241"/>
    </location>
</feature>
<evidence type="ECO:0000256" key="1">
    <source>
        <dbReference type="SAM" id="MobiDB-lite"/>
    </source>
</evidence>
<dbReference type="AlphaFoldDB" id="A0A813EI75"/>
<protein>
    <recommendedName>
        <fullName evidence="4">C3H1-type domain-containing protein</fullName>
    </recommendedName>
</protein>
<feature type="compositionally biased region" description="Polar residues" evidence="1">
    <location>
        <begin position="231"/>
        <end position="241"/>
    </location>
</feature>
<feature type="compositionally biased region" description="Polar residues" evidence="1">
    <location>
        <begin position="34"/>
        <end position="48"/>
    </location>
</feature>
<evidence type="ECO:0000313" key="2">
    <source>
        <dbReference type="EMBL" id="CAE8601813.1"/>
    </source>
</evidence>
<gene>
    <name evidence="2" type="ORF">PGLA1383_LOCUS20088</name>
</gene>
<evidence type="ECO:0008006" key="4">
    <source>
        <dbReference type="Google" id="ProtNLM"/>
    </source>
</evidence>
<feature type="region of interest" description="Disordered" evidence="1">
    <location>
        <begin position="104"/>
        <end position="134"/>
    </location>
</feature>
<reference evidence="2" key="1">
    <citation type="submission" date="2021-02" db="EMBL/GenBank/DDBJ databases">
        <authorList>
            <person name="Dougan E. K."/>
            <person name="Rhodes N."/>
            <person name="Thang M."/>
            <person name="Chan C."/>
        </authorList>
    </citation>
    <scope>NUCLEOTIDE SEQUENCE</scope>
</reference>
<name>A0A813EI75_POLGL</name>
<feature type="compositionally biased region" description="Low complexity" evidence="1">
    <location>
        <begin position="49"/>
        <end position="65"/>
    </location>
</feature>
<dbReference type="Proteomes" id="UP000654075">
    <property type="component" value="Unassembled WGS sequence"/>
</dbReference>